<reference evidence="4" key="1">
    <citation type="journal article" date="2019" name="Int. J. Syst. Evol. Microbiol.">
        <title>The Global Catalogue of Microorganisms (GCM) 10K type strain sequencing project: providing services to taxonomists for standard genome sequencing and annotation.</title>
        <authorList>
            <consortium name="The Broad Institute Genomics Platform"/>
            <consortium name="The Broad Institute Genome Sequencing Center for Infectious Disease"/>
            <person name="Wu L."/>
            <person name="Ma J."/>
        </authorList>
    </citation>
    <scope>NUCLEOTIDE SEQUENCE [LARGE SCALE GENOMIC DNA]</scope>
    <source>
        <strain evidence="4">KCTC 52127</strain>
    </source>
</reference>
<proteinExistence type="predicted"/>
<evidence type="ECO:0000259" key="2">
    <source>
        <dbReference type="Pfam" id="PF00561"/>
    </source>
</evidence>
<comment type="caution">
    <text evidence="3">The sequence shown here is derived from an EMBL/GenBank/DDBJ whole genome shotgun (WGS) entry which is preliminary data.</text>
</comment>
<dbReference type="GO" id="GO:0018786">
    <property type="term" value="F:haloalkane dehalogenase activity"/>
    <property type="evidence" value="ECO:0007669"/>
    <property type="project" value="UniProtKB-EC"/>
</dbReference>
<evidence type="ECO:0000313" key="3">
    <source>
        <dbReference type="EMBL" id="MFD2566787.1"/>
    </source>
</evidence>
<dbReference type="Pfam" id="PF00561">
    <property type="entry name" value="Abhydrolase_1"/>
    <property type="match status" value="1"/>
</dbReference>
<keyword evidence="4" id="KW-1185">Reference proteome</keyword>
<dbReference type="SUPFAM" id="SSF53474">
    <property type="entry name" value="alpha/beta-Hydrolases"/>
    <property type="match status" value="1"/>
</dbReference>
<protein>
    <submittedName>
        <fullName evidence="3">Haloalkane dehalogenase</fullName>
        <ecNumber evidence="3">3.8.1.5</ecNumber>
    </submittedName>
</protein>
<gene>
    <name evidence="3" type="ORF">ACFSRZ_05360</name>
</gene>
<dbReference type="InterPro" id="IPR000073">
    <property type="entry name" value="AB_hydrolase_1"/>
</dbReference>
<dbReference type="Proteomes" id="UP001597508">
    <property type="component" value="Unassembled WGS sequence"/>
</dbReference>
<evidence type="ECO:0000256" key="1">
    <source>
        <dbReference type="ARBA" id="ARBA00022801"/>
    </source>
</evidence>
<keyword evidence="1 3" id="KW-0378">Hydrolase</keyword>
<name>A0ABW5LPQ8_9FLAO</name>
<organism evidence="3 4">
    <name type="scientific">Pseudotenacibaculum haliotis</name>
    <dbReference type="NCBI Taxonomy" id="1862138"/>
    <lineage>
        <taxon>Bacteria</taxon>
        <taxon>Pseudomonadati</taxon>
        <taxon>Bacteroidota</taxon>
        <taxon>Flavobacteriia</taxon>
        <taxon>Flavobacteriales</taxon>
        <taxon>Flavobacteriaceae</taxon>
        <taxon>Pseudotenacibaculum</taxon>
    </lineage>
</organism>
<evidence type="ECO:0000313" key="4">
    <source>
        <dbReference type="Proteomes" id="UP001597508"/>
    </source>
</evidence>
<dbReference type="RefSeq" id="WP_379665490.1">
    <property type="nucleotide sequence ID" value="NZ_JBHULH010000001.1"/>
</dbReference>
<dbReference type="PANTHER" id="PTHR43329">
    <property type="entry name" value="EPOXIDE HYDROLASE"/>
    <property type="match status" value="1"/>
</dbReference>
<feature type="domain" description="AB hydrolase-1" evidence="2">
    <location>
        <begin position="57"/>
        <end position="158"/>
    </location>
</feature>
<dbReference type="NCBIfam" id="NF002043">
    <property type="entry name" value="PRK00870.1"/>
    <property type="match status" value="1"/>
</dbReference>
<dbReference type="PRINTS" id="PR00412">
    <property type="entry name" value="EPOXHYDRLASE"/>
</dbReference>
<accession>A0ABW5LPQ8</accession>
<dbReference type="EMBL" id="JBHULH010000001">
    <property type="protein sequence ID" value="MFD2566787.1"/>
    <property type="molecule type" value="Genomic_DNA"/>
</dbReference>
<dbReference type="Gene3D" id="3.40.50.1820">
    <property type="entry name" value="alpha/beta hydrolase"/>
    <property type="match status" value="1"/>
</dbReference>
<sequence length="315" mass="36658">MDKSSDLFKYTTSYGLEVLRTPDSCFKDVDYPFKEHFAQVQEMRMHYVDENPNAKKVIVLLHGEPTWGYLYRKMIPILAKAGYRVIVPDLIGFGKSDKPLDKKSYSYSQNEEWLQEFLFDELNLNEINLVVHDWGGLIALRLVARFPEKFASVVATNTAFPRIEGFNPIFYIWRIIAFIISIVPYSKLIPLGINSAVKKDEMLAYDAPYPNAKYKIAPKIFPKLVPIYPWQKEVKKNKSLWKELCNFSKPFLTVFSGKDPFTKKVELDFIKEVKGAQGIAHKKVPKANHFIQEEEPELLSEYIVEFLENHVYLDR</sequence>
<dbReference type="InterPro" id="IPR000639">
    <property type="entry name" value="Epox_hydrolase-like"/>
</dbReference>
<dbReference type="InterPro" id="IPR029058">
    <property type="entry name" value="AB_hydrolase_fold"/>
</dbReference>
<dbReference type="EC" id="3.8.1.5" evidence="3"/>
<dbReference type="PRINTS" id="PR00111">
    <property type="entry name" value="ABHYDROLASE"/>
</dbReference>